<dbReference type="EMBL" id="KZ826344">
    <property type="protein sequence ID" value="PYI07053.1"/>
    <property type="molecule type" value="Genomic_DNA"/>
</dbReference>
<accession>A0A319FI78</accession>
<sequence length="82" mass="9005">MADQQSIRLGCEVERLVTAPYAPSLQDLQGLVQTTTSNSIRLWAFHKPCQIGALVDVLVDGLSRSRFALPLLRTFGECVVCT</sequence>
<dbReference type="AlphaFoldDB" id="A0A319FI78"/>
<proteinExistence type="predicted"/>
<dbReference type="STRING" id="1448318.A0A319FI78"/>
<dbReference type="OrthoDB" id="5332870at2759"/>
<dbReference type="Proteomes" id="UP000248423">
    <property type="component" value="Unassembled WGS sequence"/>
</dbReference>
<keyword evidence="2" id="KW-1185">Reference proteome</keyword>
<evidence type="ECO:0000313" key="1">
    <source>
        <dbReference type="EMBL" id="PYI07053.1"/>
    </source>
</evidence>
<protein>
    <submittedName>
        <fullName evidence="1">Uncharacterized protein</fullName>
    </submittedName>
</protein>
<gene>
    <name evidence="1" type="ORF">BO78DRAFT_102727</name>
</gene>
<dbReference type="VEuPathDB" id="FungiDB:BO78DRAFT_102727"/>
<name>A0A319FI78_ASPSB</name>
<organism evidence="1 2">
    <name type="scientific">Aspergillus sclerotiicarbonarius (strain CBS 121057 / IBT 28362)</name>
    <dbReference type="NCBI Taxonomy" id="1448318"/>
    <lineage>
        <taxon>Eukaryota</taxon>
        <taxon>Fungi</taxon>
        <taxon>Dikarya</taxon>
        <taxon>Ascomycota</taxon>
        <taxon>Pezizomycotina</taxon>
        <taxon>Eurotiomycetes</taxon>
        <taxon>Eurotiomycetidae</taxon>
        <taxon>Eurotiales</taxon>
        <taxon>Aspergillaceae</taxon>
        <taxon>Aspergillus</taxon>
        <taxon>Aspergillus subgen. Circumdati</taxon>
    </lineage>
</organism>
<reference evidence="1 2" key="1">
    <citation type="submission" date="2018-02" db="EMBL/GenBank/DDBJ databases">
        <title>The genomes of Aspergillus section Nigri reveals drivers in fungal speciation.</title>
        <authorList>
            <consortium name="DOE Joint Genome Institute"/>
            <person name="Vesth T.C."/>
            <person name="Nybo J."/>
            <person name="Theobald S."/>
            <person name="Brandl J."/>
            <person name="Frisvad J.C."/>
            <person name="Nielsen K.F."/>
            <person name="Lyhne E.K."/>
            <person name="Kogle M.E."/>
            <person name="Kuo A."/>
            <person name="Riley R."/>
            <person name="Clum A."/>
            <person name="Nolan M."/>
            <person name="Lipzen A."/>
            <person name="Salamov A."/>
            <person name="Henrissat B."/>
            <person name="Wiebenga A."/>
            <person name="De vries R.P."/>
            <person name="Grigoriev I.V."/>
            <person name="Mortensen U.H."/>
            <person name="Andersen M.R."/>
            <person name="Baker S.E."/>
        </authorList>
    </citation>
    <scope>NUCLEOTIDE SEQUENCE [LARGE SCALE GENOMIC DNA]</scope>
    <source>
        <strain evidence="1 2">CBS 121057</strain>
    </source>
</reference>
<evidence type="ECO:0000313" key="2">
    <source>
        <dbReference type="Proteomes" id="UP000248423"/>
    </source>
</evidence>